<protein>
    <submittedName>
        <fullName evidence="2">Extracellular solute-binding protein</fullName>
    </submittedName>
</protein>
<name>A0ABD5XCY4_9EURY</name>
<organism evidence="2 3">
    <name type="scientific">Halovenus rubra</name>
    <dbReference type="NCBI Taxonomy" id="869890"/>
    <lineage>
        <taxon>Archaea</taxon>
        <taxon>Methanobacteriati</taxon>
        <taxon>Methanobacteriota</taxon>
        <taxon>Stenosarchaea group</taxon>
        <taxon>Halobacteria</taxon>
        <taxon>Halobacteriales</taxon>
        <taxon>Haloarculaceae</taxon>
        <taxon>Halovenus</taxon>
    </lineage>
</organism>
<keyword evidence="1" id="KW-0732">Signal</keyword>
<dbReference type="PANTHER" id="PTHR30222:SF17">
    <property type="entry name" value="SPERMIDINE_PUTRESCINE-BINDING PERIPLASMIC PROTEIN"/>
    <property type="match status" value="1"/>
</dbReference>
<accession>A0ABD5XCY4</accession>
<dbReference type="PANTHER" id="PTHR30222">
    <property type="entry name" value="SPERMIDINE/PUTRESCINE-BINDING PERIPLASMIC PROTEIN"/>
    <property type="match status" value="1"/>
</dbReference>
<comment type="caution">
    <text evidence="2">The sequence shown here is derived from an EMBL/GenBank/DDBJ whole genome shotgun (WGS) entry which is preliminary data.</text>
</comment>
<evidence type="ECO:0000313" key="3">
    <source>
        <dbReference type="Proteomes" id="UP001596414"/>
    </source>
</evidence>
<reference evidence="2 3" key="1">
    <citation type="journal article" date="2014" name="Int. J. Syst. Evol. Microbiol.">
        <title>Complete genome sequence of Corynebacterium casei LMG S-19264T (=DSM 44701T), isolated from a smear-ripened cheese.</title>
        <authorList>
            <consortium name="US DOE Joint Genome Institute (JGI-PGF)"/>
            <person name="Walter F."/>
            <person name="Albersmeier A."/>
            <person name="Kalinowski J."/>
            <person name="Ruckert C."/>
        </authorList>
    </citation>
    <scope>NUCLEOTIDE SEQUENCE [LARGE SCALE GENOMIC DNA]</scope>
    <source>
        <strain evidence="2 3">CGMCC 4.7215</strain>
    </source>
</reference>
<dbReference type="InterPro" id="IPR006311">
    <property type="entry name" value="TAT_signal"/>
</dbReference>
<dbReference type="AlphaFoldDB" id="A0ABD5XCY4"/>
<dbReference type="Gene3D" id="3.40.190.10">
    <property type="entry name" value="Periplasmic binding protein-like II"/>
    <property type="match status" value="2"/>
</dbReference>
<dbReference type="SUPFAM" id="SSF53850">
    <property type="entry name" value="Periplasmic binding protein-like II"/>
    <property type="match status" value="1"/>
</dbReference>
<proteinExistence type="predicted"/>
<sequence>MTDNNDHSRRQFMKAATASTVASSALAGCTGILGGDESSGGEWRNEELATVTATSFDDLYQPDTVDSDPGTVNHLTWSGYDASNVQAPFRKKFSCDTSLDLFTSNPDAFARLDSGEWQDFHHATFDMAWLPNLAEAGLIRPLDYEQWKPYTFDKYTERFQKEEGYKYAFLNEDDYSFDVDGKMYGVPQRYGWASFAVNTNTVDSSDYSSYDAAWSEEYDVGIYDLPFWGVQIVMLREGIEPYKSHSEAEIEQIREATVDLFENATTVLSDIPSLNSALRNNEIDIGFISGSWINGSLRRGGDFQYQAHVPEEGSVIWVETTTMLKGDHPAVSDNYLAYMQHGITAKNLMWPTSGGTNVVPHQSAIDKLNRRQRDVLRVDDISEIIDRSVFYTGVPDLSRLISVWQDAKAQAQ</sequence>
<evidence type="ECO:0000313" key="2">
    <source>
        <dbReference type="EMBL" id="MFC7126873.1"/>
    </source>
</evidence>
<dbReference type="RefSeq" id="WP_267637281.1">
    <property type="nucleotide sequence ID" value="NZ_JAODIY010000009.1"/>
</dbReference>
<gene>
    <name evidence="2" type="ORF">ACFQJ7_12710</name>
</gene>
<evidence type="ECO:0000256" key="1">
    <source>
        <dbReference type="ARBA" id="ARBA00022729"/>
    </source>
</evidence>
<dbReference type="PROSITE" id="PS51318">
    <property type="entry name" value="TAT"/>
    <property type="match status" value="1"/>
</dbReference>
<dbReference type="Proteomes" id="UP001596414">
    <property type="component" value="Unassembled WGS sequence"/>
</dbReference>
<dbReference type="EMBL" id="JBHSZQ010000047">
    <property type="protein sequence ID" value="MFC7126873.1"/>
    <property type="molecule type" value="Genomic_DNA"/>
</dbReference>